<dbReference type="EMBL" id="JACTNZ010000005">
    <property type="protein sequence ID" value="KAG5548987.1"/>
    <property type="molecule type" value="Genomic_DNA"/>
</dbReference>
<reference evidence="1" key="1">
    <citation type="submission" date="2020-08" db="EMBL/GenBank/DDBJ databases">
        <title>Plant Genome Project.</title>
        <authorList>
            <person name="Zhang R.-G."/>
        </authorList>
    </citation>
    <scope>NUCLEOTIDE SEQUENCE</scope>
    <source>
        <strain evidence="1">WSP0</strain>
        <tissue evidence="1">Leaf</tissue>
    </source>
</reference>
<sequence length="100" mass="11065">MRFLSKIGLYYIPIQGTTVTVRVVDNPDVVYTGVCELRSQIGTNTAVGLAVKHNRLCNVATLCRNSLPGASLESLQPYLKFLNAQWNFCPIKSFVSWVSA</sequence>
<evidence type="ECO:0000313" key="1">
    <source>
        <dbReference type="EMBL" id="KAG5548987.1"/>
    </source>
</evidence>
<gene>
    <name evidence="1" type="ORF">RHGRI_014387</name>
</gene>
<evidence type="ECO:0000313" key="2">
    <source>
        <dbReference type="Proteomes" id="UP000823749"/>
    </source>
</evidence>
<accession>A0AAV6K9H9</accession>
<dbReference type="AlphaFoldDB" id="A0AAV6K9H9"/>
<dbReference type="Proteomes" id="UP000823749">
    <property type="component" value="Chromosome 5"/>
</dbReference>
<organism evidence="1 2">
    <name type="scientific">Rhododendron griersonianum</name>
    <dbReference type="NCBI Taxonomy" id="479676"/>
    <lineage>
        <taxon>Eukaryota</taxon>
        <taxon>Viridiplantae</taxon>
        <taxon>Streptophyta</taxon>
        <taxon>Embryophyta</taxon>
        <taxon>Tracheophyta</taxon>
        <taxon>Spermatophyta</taxon>
        <taxon>Magnoliopsida</taxon>
        <taxon>eudicotyledons</taxon>
        <taxon>Gunneridae</taxon>
        <taxon>Pentapetalae</taxon>
        <taxon>asterids</taxon>
        <taxon>Ericales</taxon>
        <taxon>Ericaceae</taxon>
        <taxon>Ericoideae</taxon>
        <taxon>Rhodoreae</taxon>
        <taxon>Rhododendron</taxon>
    </lineage>
</organism>
<comment type="caution">
    <text evidence="1">The sequence shown here is derived from an EMBL/GenBank/DDBJ whole genome shotgun (WGS) entry which is preliminary data.</text>
</comment>
<keyword evidence="2" id="KW-1185">Reference proteome</keyword>
<proteinExistence type="predicted"/>
<name>A0AAV6K9H9_9ERIC</name>
<protein>
    <submittedName>
        <fullName evidence="1">Uncharacterized protein</fullName>
    </submittedName>
</protein>